<dbReference type="InterPro" id="IPR050232">
    <property type="entry name" value="FBL13/AtMIF1-like"/>
</dbReference>
<keyword evidence="3" id="KW-1185">Reference proteome</keyword>
<dbReference type="InterPro" id="IPR055411">
    <property type="entry name" value="LRR_FXL15/At3g58940/PEG3-like"/>
</dbReference>
<dbReference type="SUPFAM" id="SSF52047">
    <property type="entry name" value="RNI-like"/>
    <property type="match status" value="1"/>
</dbReference>
<evidence type="ECO:0000313" key="2">
    <source>
        <dbReference type="EMBL" id="KAF3457032.1"/>
    </source>
</evidence>
<dbReference type="Proteomes" id="UP000796880">
    <property type="component" value="Unassembled WGS sequence"/>
</dbReference>
<dbReference type="InterPro" id="IPR032675">
    <property type="entry name" value="LRR_dom_sf"/>
</dbReference>
<accession>A0A8K0HQA5</accession>
<evidence type="ECO:0000313" key="3">
    <source>
        <dbReference type="Proteomes" id="UP000796880"/>
    </source>
</evidence>
<dbReference type="PANTHER" id="PTHR31900:SF30">
    <property type="entry name" value="SUPERFAMILY PROTEIN, PUTATIVE-RELATED"/>
    <property type="match status" value="1"/>
</dbReference>
<dbReference type="Pfam" id="PF24758">
    <property type="entry name" value="LRR_At5g56370"/>
    <property type="match status" value="1"/>
</dbReference>
<dbReference type="EMBL" id="VOIH02000001">
    <property type="protein sequence ID" value="KAF3457032.1"/>
    <property type="molecule type" value="Genomic_DNA"/>
</dbReference>
<dbReference type="OrthoDB" id="1194127at2759"/>
<gene>
    <name evidence="2" type="ORF">FNV43_RR01689</name>
</gene>
<name>A0A8K0HQA5_9ROSA</name>
<evidence type="ECO:0000259" key="1">
    <source>
        <dbReference type="Pfam" id="PF24758"/>
    </source>
</evidence>
<proteinExistence type="predicted"/>
<organism evidence="2 3">
    <name type="scientific">Rhamnella rubrinervis</name>
    <dbReference type="NCBI Taxonomy" id="2594499"/>
    <lineage>
        <taxon>Eukaryota</taxon>
        <taxon>Viridiplantae</taxon>
        <taxon>Streptophyta</taxon>
        <taxon>Embryophyta</taxon>
        <taxon>Tracheophyta</taxon>
        <taxon>Spermatophyta</taxon>
        <taxon>Magnoliopsida</taxon>
        <taxon>eudicotyledons</taxon>
        <taxon>Gunneridae</taxon>
        <taxon>Pentapetalae</taxon>
        <taxon>rosids</taxon>
        <taxon>fabids</taxon>
        <taxon>Rosales</taxon>
        <taxon>Rhamnaceae</taxon>
        <taxon>rhamnoid group</taxon>
        <taxon>Rhamneae</taxon>
        <taxon>Rhamnella</taxon>
    </lineage>
</organism>
<reference evidence="2" key="1">
    <citation type="submission" date="2020-03" db="EMBL/GenBank/DDBJ databases">
        <title>A high-quality chromosome-level genome assembly of a woody plant with both climbing and erect habits, Rhamnella rubrinervis.</title>
        <authorList>
            <person name="Lu Z."/>
            <person name="Yang Y."/>
            <person name="Zhu X."/>
            <person name="Sun Y."/>
        </authorList>
    </citation>
    <scope>NUCLEOTIDE SEQUENCE</scope>
    <source>
        <strain evidence="2">BYM</strain>
        <tissue evidence="2">Leaf</tissue>
    </source>
</reference>
<protein>
    <recommendedName>
        <fullName evidence="1">F-box/LRR-repeat protein 15/At3g58940/PEG3-like LRR domain-containing protein</fullName>
    </recommendedName>
</protein>
<sequence>MRVPKTSITSFKREMSSSFPSSATRQIDDWLSFVVRMKVKELDLYGGGYCLPQFVLSASSLTVLKLRNMKLEAPSPSNFPSLKVLSLSDVEVYSKSLQNLVSGCPIIEDLHLEKYNFGAPISLRVSFWDHILFEADLRTPNLVFLHLTCFAESNISVEASQQLEANLYVRDSSMNKTSYYDLVRLLSNLKCSKKMTLTTECESALIIQKGVRNMSLPPLPNLKHLTLKIHGRLTRNLKLQESLLWCAPSVEAIEIYAS</sequence>
<feature type="domain" description="F-box/LRR-repeat protein 15/At3g58940/PEG3-like LRR" evidence="1">
    <location>
        <begin position="27"/>
        <end position="255"/>
    </location>
</feature>
<dbReference type="Gene3D" id="3.80.10.10">
    <property type="entry name" value="Ribonuclease Inhibitor"/>
    <property type="match status" value="1"/>
</dbReference>
<comment type="caution">
    <text evidence="2">The sequence shown here is derived from an EMBL/GenBank/DDBJ whole genome shotgun (WGS) entry which is preliminary data.</text>
</comment>
<dbReference type="AlphaFoldDB" id="A0A8K0HQA5"/>
<dbReference type="PANTHER" id="PTHR31900">
    <property type="entry name" value="F-BOX/RNI SUPERFAMILY PROTEIN-RELATED"/>
    <property type="match status" value="1"/>
</dbReference>